<comment type="similarity">
    <text evidence="2">Belongs to the AP-2 family.</text>
</comment>
<reference evidence="9" key="1">
    <citation type="submission" date="2022-01" db="EMBL/GenBank/DDBJ databases">
        <title>Genome Sequence Resource for Two Populations of Ditylenchus destructor, the Migratory Endoparasitic Phytonematode.</title>
        <authorList>
            <person name="Zhang H."/>
            <person name="Lin R."/>
            <person name="Xie B."/>
        </authorList>
    </citation>
    <scope>NUCLEOTIDE SEQUENCE</scope>
    <source>
        <strain evidence="9">BazhouSP</strain>
    </source>
</reference>
<evidence type="ECO:0000256" key="3">
    <source>
        <dbReference type="ARBA" id="ARBA00023015"/>
    </source>
</evidence>
<sequence length="148" mass="16250">MSQAEIQRRRNMILAMRTILTEMKDLLNQDQSPLCASTPRPVLDHSIQKHLTHFSLIFRFKLKMNSGVLFGLLFVVCLLGGVMSDCTWEHCKPDVANSCCPGHVCKAIGVSVHHCIKCGNNIGAKCQFIGGCCSGLECDPITSQCKVA</sequence>
<dbReference type="EMBL" id="JAKKPZ010000221">
    <property type="protein sequence ID" value="KAI1698373.1"/>
    <property type="molecule type" value="Genomic_DNA"/>
</dbReference>
<keyword evidence="4" id="KW-0238">DNA-binding</keyword>
<evidence type="ECO:0000256" key="7">
    <source>
        <dbReference type="SAM" id="Phobius"/>
    </source>
</evidence>
<gene>
    <name evidence="9" type="ORF">DdX_17933</name>
</gene>
<evidence type="ECO:0000259" key="8">
    <source>
        <dbReference type="Pfam" id="PF03299"/>
    </source>
</evidence>
<keyword evidence="7" id="KW-0472">Membrane</keyword>
<protein>
    <submittedName>
        <fullName evidence="9">Transcription factor AP-2 domain-containing protein</fullName>
    </submittedName>
</protein>
<dbReference type="GO" id="GO:0005634">
    <property type="term" value="C:nucleus"/>
    <property type="evidence" value="ECO:0007669"/>
    <property type="project" value="UniProtKB-SubCell"/>
</dbReference>
<keyword evidence="5" id="KW-0804">Transcription</keyword>
<name>A0AAD4ML65_9BILA</name>
<dbReference type="PANTHER" id="PTHR10812">
    <property type="entry name" value="TRANSCRIPTION FACTOR AP-2"/>
    <property type="match status" value="1"/>
</dbReference>
<evidence type="ECO:0000256" key="1">
    <source>
        <dbReference type="ARBA" id="ARBA00004123"/>
    </source>
</evidence>
<keyword evidence="6" id="KW-0539">Nucleus</keyword>
<dbReference type="GO" id="GO:0000981">
    <property type="term" value="F:DNA-binding transcription factor activity, RNA polymerase II-specific"/>
    <property type="evidence" value="ECO:0007669"/>
    <property type="project" value="TreeGrafter"/>
</dbReference>
<dbReference type="InterPro" id="IPR004979">
    <property type="entry name" value="TF_AP2"/>
</dbReference>
<dbReference type="AlphaFoldDB" id="A0AAD4ML65"/>
<organism evidence="9 10">
    <name type="scientific">Ditylenchus destructor</name>
    <dbReference type="NCBI Taxonomy" id="166010"/>
    <lineage>
        <taxon>Eukaryota</taxon>
        <taxon>Metazoa</taxon>
        <taxon>Ecdysozoa</taxon>
        <taxon>Nematoda</taxon>
        <taxon>Chromadorea</taxon>
        <taxon>Rhabditida</taxon>
        <taxon>Tylenchina</taxon>
        <taxon>Tylenchomorpha</taxon>
        <taxon>Sphaerularioidea</taxon>
        <taxon>Anguinidae</taxon>
        <taxon>Anguininae</taxon>
        <taxon>Ditylenchus</taxon>
    </lineage>
</organism>
<feature type="domain" description="Transcription factor AP-2 C-terminal" evidence="8">
    <location>
        <begin position="3"/>
        <end position="57"/>
    </location>
</feature>
<dbReference type="InterPro" id="IPR013854">
    <property type="entry name" value="TF_AP2_C"/>
</dbReference>
<keyword evidence="3" id="KW-0805">Transcription regulation</keyword>
<dbReference type="GO" id="GO:0000977">
    <property type="term" value="F:RNA polymerase II transcription regulatory region sequence-specific DNA binding"/>
    <property type="evidence" value="ECO:0007669"/>
    <property type="project" value="TreeGrafter"/>
</dbReference>
<comment type="subcellular location">
    <subcellularLocation>
        <location evidence="1">Nucleus</location>
    </subcellularLocation>
</comment>
<dbReference type="PANTHER" id="PTHR10812:SF17">
    <property type="entry name" value="TRANSCRIPTION FACTOR AP-2, ISOFORM D"/>
    <property type="match status" value="1"/>
</dbReference>
<feature type="transmembrane region" description="Helical" evidence="7">
    <location>
        <begin position="64"/>
        <end position="83"/>
    </location>
</feature>
<evidence type="ECO:0000256" key="2">
    <source>
        <dbReference type="ARBA" id="ARBA00007770"/>
    </source>
</evidence>
<keyword evidence="7" id="KW-0812">Transmembrane</keyword>
<dbReference type="Proteomes" id="UP001201812">
    <property type="component" value="Unassembled WGS sequence"/>
</dbReference>
<keyword evidence="10" id="KW-1185">Reference proteome</keyword>
<evidence type="ECO:0000256" key="4">
    <source>
        <dbReference type="ARBA" id="ARBA00023125"/>
    </source>
</evidence>
<evidence type="ECO:0000256" key="5">
    <source>
        <dbReference type="ARBA" id="ARBA00023163"/>
    </source>
</evidence>
<evidence type="ECO:0000313" key="10">
    <source>
        <dbReference type="Proteomes" id="UP001201812"/>
    </source>
</evidence>
<evidence type="ECO:0000256" key="6">
    <source>
        <dbReference type="ARBA" id="ARBA00023242"/>
    </source>
</evidence>
<comment type="caution">
    <text evidence="9">The sequence shown here is derived from an EMBL/GenBank/DDBJ whole genome shotgun (WGS) entry which is preliminary data.</text>
</comment>
<keyword evidence="7" id="KW-1133">Transmembrane helix</keyword>
<proteinExistence type="inferred from homology"/>
<dbReference type="GO" id="GO:0042127">
    <property type="term" value="P:regulation of cell population proliferation"/>
    <property type="evidence" value="ECO:0007669"/>
    <property type="project" value="TreeGrafter"/>
</dbReference>
<accession>A0AAD4ML65</accession>
<dbReference type="Pfam" id="PF03299">
    <property type="entry name" value="TF_AP-2"/>
    <property type="match status" value="1"/>
</dbReference>
<evidence type="ECO:0000313" key="9">
    <source>
        <dbReference type="EMBL" id="KAI1698373.1"/>
    </source>
</evidence>